<keyword evidence="2" id="KW-1185">Reference proteome</keyword>
<name>T1HHH9_RHOPR</name>
<evidence type="ECO:0000313" key="1">
    <source>
        <dbReference type="EnsemblMetazoa" id="RPRC003502-PA"/>
    </source>
</evidence>
<dbReference type="EMBL" id="ACPB03000888">
    <property type="status" value="NOT_ANNOTATED_CDS"/>
    <property type="molecule type" value="Genomic_DNA"/>
</dbReference>
<accession>T1HHH9</accession>
<dbReference type="AlphaFoldDB" id="T1HHH9"/>
<organism evidence="1 2">
    <name type="scientific">Rhodnius prolixus</name>
    <name type="common">Triatomid bug</name>
    <dbReference type="NCBI Taxonomy" id="13249"/>
    <lineage>
        <taxon>Eukaryota</taxon>
        <taxon>Metazoa</taxon>
        <taxon>Ecdysozoa</taxon>
        <taxon>Arthropoda</taxon>
        <taxon>Hexapoda</taxon>
        <taxon>Insecta</taxon>
        <taxon>Pterygota</taxon>
        <taxon>Neoptera</taxon>
        <taxon>Paraneoptera</taxon>
        <taxon>Hemiptera</taxon>
        <taxon>Heteroptera</taxon>
        <taxon>Panheteroptera</taxon>
        <taxon>Cimicomorpha</taxon>
        <taxon>Reduviidae</taxon>
        <taxon>Triatominae</taxon>
        <taxon>Rhodnius</taxon>
    </lineage>
</organism>
<protein>
    <submittedName>
        <fullName evidence="1">Uncharacterized protein</fullName>
    </submittedName>
</protein>
<dbReference type="InParanoid" id="T1HHH9"/>
<proteinExistence type="predicted"/>
<evidence type="ECO:0000313" key="2">
    <source>
        <dbReference type="Proteomes" id="UP000015103"/>
    </source>
</evidence>
<dbReference type="HOGENOM" id="CLU_2486145_0_0_1"/>
<dbReference type="Proteomes" id="UP000015103">
    <property type="component" value="Unassembled WGS sequence"/>
</dbReference>
<reference evidence="1" key="1">
    <citation type="submission" date="2015-05" db="UniProtKB">
        <authorList>
            <consortium name="EnsemblMetazoa"/>
        </authorList>
    </citation>
    <scope>IDENTIFICATION</scope>
</reference>
<sequence length="87" mass="10404">MAQYILKPQEVNVTEDVIVNANMYSIKSTKTETTCRKPYYRKRRYCCPGKRRYKTKSILPQKIRQNGLMENVAKKWAFLELILKHYS</sequence>
<dbReference type="VEuPathDB" id="VectorBase:RPRC003502"/>
<dbReference type="EnsemblMetazoa" id="RPRC003502-RA">
    <property type="protein sequence ID" value="RPRC003502-PA"/>
    <property type="gene ID" value="RPRC003502"/>
</dbReference>